<sequence>MMEFYEFRIIDRNSEAAGVPVSRLMDNAGSVIARSIETYFPERTSVVFICGPGNNGGDGMTAALKVSAFRETVVVPASPDMAPKSEMLRQRYAAVSKLSSSLDVLDRIPPERLLIVDCLLGYGVDRPPEGRFLELIEMMNSLRKKGAAVLAIDVPSGFPYPRHVLPDMTITFVDMKKGMDEESCGKVVVGDIGIPETALNYTGPGDMLLYPVPSAESHKGNNGIVTVIGGSIFPGAPVFSSLAAYRTGADLVYTVVPSRMAGTVSSFSPNIMAFGFNEGELSEKTLNSIIHWIDRSNAVVIGPGTTYDSFNSVAETLITRTDKPMVIDASAIETVGRRKDLLRGKKAVITPHAVEFLKLTGEMPGNSLEERKEKVQKWSAKIGATILLKGRIDIVSDGTRIKLNSTGNPGMTVGGTGDVLTGVVAALMSKGLDPFNSARLGAYINGSAGDICFREKSYGLLSTDLIEAIPEVIRNSLS</sequence>
<dbReference type="GO" id="GO:0046872">
    <property type="term" value="F:metal ion binding"/>
    <property type="evidence" value="ECO:0007669"/>
    <property type="project" value="UniProtKB-UniRule"/>
</dbReference>
<dbReference type="SUPFAM" id="SSF53613">
    <property type="entry name" value="Ribokinase-like"/>
    <property type="match status" value="1"/>
</dbReference>
<dbReference type="PROSITE" id="PS01050">
    <property type="entry name" value="YJEF_C_2"/>
    <property type="match status" value="1"/>
</dbReference>
<evidence type="ECO:0000256" key="9">
    <source>
        <dbReference type="ARBA" id="ARBA00022958"/>
    </source>
</evidence>
<keyword evidence="10 17" id="KW-0520">NAD</keyword>
<comment type="cofactor">
    <cofactor evidence="17">
        <name>Mg(2+)</name>
        <dbReference type="ChEBI" id="CHEBI:18420"/>
    </cofactor>
</comment>
<keyword evidence="9 18" id="KW-0630">Potassium</keyword>
<keyword evidence="5 18" id="KW-0479">Metal-binding</keyword>
<organism evidence="22 23">
    <name type="scientific">Candidatus Sysuiplasma superficiale</name>
    <dbReference type="NCBI Taxonomy" id="2823368"/>
    <lineage>
        <taxon>Archaea</taxon>
        <taxon>Methanobacteriati</taxon>
        <taxon>Thermoplasmatota</taxon>
        <taxon>Thermoplasmata</taxon>
        <taxon>Candidatus Sysuiplasmatales</taxon>
        <taxon>Candidatus Sysuiplasmataceae</taxon>
        <taxon>Candidatus Sysuiplasma</taxon>
    </lineage>
</organism>
<evidence type="ECO:0000256" key="19">
    <source>
        <dbReference type="PIRNR" id="PIRNR017184"/>
    </source>
</evidence>
<name>A0A8J7YSF3_9ARCH</name>
<feature type="binding site" evidence="18">
    <location>
        <position position="117"/>
    </location>
    <ligand>
        <name>K(+)</name>
        <dbReference type="ChEBI" id="CHEBI:29103"/>
    </ligand>
</feature>
<dbReference type="InterPro" id="IPR030677">
    <property type="entry name" value="Nnr"/>
</dbReference>
<dbReference type="InterPro" id="IPR017953">
    <property type="entry name" value="Carbohydrate_kinase_pred_CS"/>
</dbReference>
<dbReference type="NCBIfam" id="TIGR00197">
    <property type="entry name" value="yjeF_nterm"/>
    <property type="match status" value="1"/>
</dbReference>
<gene>
    <name evidence="17" type="primary">nnrD</name>
    <name evidence="18" type="synonym">nnrE</name>
    <name evidence="22" type="ORF">KIY12_03410</name>
</gene>
<evidence type="ECO:0000256" key="3">
    <source>
        <dbReference type="ARBA" id="ARBA00006001"/>
    </source>
</evidence>
<evidence type="ECO:0000256" key="2">
    <source>
        <dbReference type="ARBA" id="ARBA00000909"/>
    </source>
</evidence>
<dbReference type="Gene3D" id="3.40.1190.20">
    <property type="match status" value="1"/>
</dbReference>
<dbReference type="PROSITE" id="PS51383">
    <property type="entry name" value="YJEF_C_3"/>
    <property type="match status" value="1"/>
</dbReference>
<reference evidence="22" key="1">
    <citation type="submission" date="2021-05" db="EMBL/GenBank/DDBJ databases">
        <title>Genomic insights into ecological role and evolution of a novel Thermoplasmata order Candidatus Sysuiplasmatales.</title>
        <authorList>
            <person name="Yuan Y."/>
        </authorList>
    </citation>
    <scope>NUCLEOTIDE SEQUENCE</scope>
    <source>
        <strain evidence="22">TUT19-bin139</strain>
    </source>
</reference>
<feature type="binding site" evidence="17">
    <location>
        <position position="304"/>
    </location>
    <ligand>
        <name>(6S)-NADPHX</name>
        <dbReference type="ChEBI" id="CHEBI:64076"/>
    </ligand>
</feature>
<evidence type="ECO:0000256" key="4">
    <source>
        <dbReference type="ARBA" id="ARBA00009524"/>
    </source>
</evidence>
<feature type="binding site" evidence="17">
    <location>
        <position position="352"/>
    </location>
    <ligand>
        <name>(6S)-NADPHX</name>
        <dbReference type="ChEBI" id="CHEBI:64076"/>
    </ligand>
</feature>
<dbReference type="PIRSF" id="PIRSF017184">
    <property type="entry name" value="Nnr"/>
    <property type="match status" value="1"/>
</dbReference>
<comment type="function">
    <text evidence="17">Catalyzes the dehydration of the S-form of NAD(P)HX at the expense of ADP, which is converted to AMP. Together with NAD(P)HX epimerase, which catalyzes the epimerization of the S- and R-forms, the enzyme allows the repair of both epimers of NAD(P)HX, a damaged form of NAD(P)H that is a result of enzymatic or heat-dependent hydration.</text>
</comment>
<comment type="similarity">
    <text evidence="3 19">In the N-terminal section; belongs to the NnrE/AIBP family.</text>
</comment>
<dbReference type="GO" id="GO:0005524">
    <property type="term" value="F:ATP binding"/>
    <property type="evidence" value="ECO:0007669"/>
    <property type="project" value="UniProtKB-UniRule"/>
</dbReference>
<feature type="binding site" evidence="18">
    <location>
        <begin position="121"/>
        <end position="127"/>
    </location>
    <ligand>
        <name>(6S)-NADPHX</name>
        <dbReference type="ChEBI" id="CHEBI:64076"/>
    </ligand>
</feature>
<keyword evidence="6 17" id="KW-0547">Nucleotide-binding</keyword>
<accession>A0A8J7YSF3</accession>
<dbReference type="SUPFAM" id="SSF64153">
    <property type="entry name" value="YjeF N-terminal domain-like"/>
    <property type="match status" value="1"/>
</dbReference>
<dbReference type="PANTHER" id="PTHR12592:SF0">
    <property type="entry name" value="ATP-DEPENDENT (S)-NAD(P)H-HYDRATE DEHYDRATASE"/>
    <property type="match status" value="1"/>
</dbReference>
<comment type="catalytic activity">
    <reaction evidence="16 17 19">
        <text>(6S)-NADPHX + ADP = AMP + phosphate + NADPH + H(+)</text>
        <dbReference type="Rhea" id="RHEA:32235"/>
        <dbReference type="ChEBI" id="CHEBI:15378"/>
        <dbReference type="ChEBI" id="CHEBI:43474"/>
        <dbReference type="ChEBI" id="CHEBI:57783"/>
        <dbReference type="ChEBI" id="CHEBI:64076"/>
        <dbReference type="ChEBI" id="CHEBI:456215"/>
        <dbReference type="ChEBI" id="CHEBI:456216"/>
        <dbReference type="EC" id="4.2.1.136"/>
    </reaction>
</comment>
<keyword evidence="7 17" id="KW-0067">ATP-binding</keyword>
<dbReference type="Pfam" id="PF03853">
    <property type="entry name" value="YjeF_N"/>
    <property type="match status" value="1"/>
</dbReference>
<feature type="binding site" evidence="18">
    <location>
        <begin position="54"/>
        <end position="58"/>
    </location>
    <ligand>
        <name>(6S)-NADPHX</name>
        <dbReference type="ChEBI" id="CHEBI:64076"/>
    </ligand>
</feature>
<proteinExistence type="inferred from homology"/>
<evidence type="ECO:0000256" key="15">
    <source>
        <dbReference type="ARBA" id="ARBA00048238"/>
    </source>
</evidence>
<evidence type="ECO:0000313" key="23">
    <source>
        <dbReference type="Proteomes" id="UP000750197"/>
    </source>
</evidence>
<evidence type="ECO:0000256" key="6">
    <source>
        <dbReference type="ARBA" id="ARBA00022741"/>
    </source>
</evidence>
<comment type="catalytic activity">
    <reaction evidence="2 18 19">
        <text>(6R)-NADPHX = (6S)-NADPHX</text>
        <dbReference type="Rhea" id="RHEA:32227"/>
        <dbReference type="ChEBI" id="CHEBI:64076"/>
        <dbReference type="ChEBI" id="CHEBI:64077"/>
        <dbReference type="EC" id="5.1.99.6"/>
    </reaction>
</comment>
<comment type="function">
    <text evidence="18">Catalyzes the epimerization of the S- and R-forms of NAD(P)HX, a damaged form of NAD(P)H that is a result of enzymatic or heat-dependent hydration. This is a prerequisite for the S-specific NAD(P)H-hydrate dehydratase to allow the repair of both epimers of NAD(P)HX.</text>
</comment>
<dbReference type="InterPro" id="IPR029056">
    <property type="entry name" value="Ribokinase-like"/>
</dbReference>
<dbReference type="PANTHER" id="PTHR12592">
    <property type="entry name" value="ATP-DEPENDENT (S)-NAD(P)H-HYDRATE DEHYDRATASE FAMILY MEMBER"/>
    <property type="match status" value="1"/>
</dbReference>
<feature type="binding site" evidence="17">
    <location>
        <position position="417"/>
    </location>
    <ligand>
        <name>AMP</name>
        <dbReference type="ChEBI" id="CHEBI:456215"/>
    </ligand>
</feature>
<evidence type="ECO:0000259" key="20">
    <source>
        <dbReference type="PROSITE" id="PS51383"/>
    </source>
</evidence>
<comment type="caution">
    <text evidence="17">Lacks conserved residue(s) required for the propagation of feature annotation.</text>
</comment>
<keyword evidence="11 18" id="KW-0413">Isomerase</keyword>
<evidence type="ECO:0000256" key="10">
    <source>
        <dbReference type="ARBA" id="ARBA00023027"/>
    </source>
</evidence>
<comment type="similarity">
    <text evidence="4 19">In the C-terminal section; belongs to the NnrD/CARKD family.</text>
</comment>
<dbReference type="CDD" id="cd01171">
    <property type="entry name" value="YXKO-related"/>
    <property type="match status" value="1"/>
</dbReference>
<evidence type="ECO:0000256" key="5">
    <source>
        <dbReference type="ARBA" id="ARBA00022723"/>
    </source>
</evidence>
<comment type="caution">
    <text evidence="22">The sequence shown here is derived from an EMBL/GenBank/DDBJ whole genome shotgun (WGS) entry which is preliminary data.</text>
</comment>
<feature type="domain" description="YjeF C-terminal" evidence="20">
    <location>
        <begin position="202"/>
        <end position="476"/>
    </location>
</feature>
<feature type="binding site" evidence="18">
    <location>
        <position position="156"/>
    </location>
    <ligand>
        <name>K(+)</name>
        <dbReference type="ChEBI" id="CHEBI:29103"/>
    </ligand>
</feature>
<evidence type="ECO:0000256" key="17">
    <source>
        <dbReference type="HAMAP-Rule" id="MF_01965"/>
    </source>
</evidence>
<evidence type="ECO:0000256" key="8">
    <source>
        <dbReference type="ARBA" id="ARBA00022857"/>
    </source>
</evidence>
<evidence type="ECO:0000256" key="12">
    <source>
        <dbReference type="ARBA" id="ARBA00023239"/>
    </source>
</evidence>
<evidence type="ECO:0000256" key="11">
    <source>
        <dbReference type="ARBA" id="ARBA00023235"/>
    </source>
</evidence>
<evidence type="ECO:0000256" key="13">
    <source>
        <dbReference type="ARBA" id="ARBA00023268"/>
    </source>
</evidence>
<dbReference type="EC" id="4.2.1.136" evidence="19"/>
<keyword evidence="13" id="KW-0511">Multifunctional enzyme</keyword>
<protein>
    <recommendedName>
        <fullName evidence="19">Bifunctional NAD(P)H-hydrate repair enzyme</fullName>
    </recommendedName>
    <alternativeName>
        <fullName evidence="19">Nicotinamide nucleotide repair protein</fullName>
    </alternativeName>
    <domain>
        <recommendedName>
            <fullName evidence="19">ADP-dependent (S)-NAD(P)H-hydrate dehydratase</fullName>
            <ecNumber evidence="19">4.2.1.136</ecNumber>
        </recommendedName>
        <alternativeName>
            <fullName evidence="19">ADP-dependent NAD(P)HX dehydratase</fullName>
        </alternativeName>
    </domain>
    <domain>
        <recommendedName>
            <fullName evidence="19">NAD(P)H-hydrate epimerase</fullName>
            <ecNumber evidence="19">5.1.99.6</ecNumber>
        </recommendedName>
    </domain>
</protein>
<dbReference type="Pfam" id="PF01256">
    <property type="entry name" value="Carb_kinase"/>
    <property type="match status" value="1"/>
</dbReference>
<dbReference type="Proteomes" id="UP000750197">
    <property type="component" value="Unassembled WGS sequence"/>
</dbReference>
<feature type="binding site" evidence="18">
    <location>
        <position position="55"/>
    </location>
    <ligand>
        <name>K(+)</name>
        <dbReference type="ChEBI" id="CHEBI:29103"/>
    </ligand>
</feature>
<comment type="similarity">
    <text evidence="18">Belongs to the NnrE/AIBP family.</text>
</comment>
<dbReference type="HAMAP" id="MF_01965">
    <property type="entry name" value="NADHX_dehydratase"/>
    <property type="match status" value="1"/>
</dbReference>
<comment type="cofactor">
    <cofactor evidence="18 19">
        <name>K(+)</name>
        <dbReference type="ChEBI" id="CHEBI:29103"/>
    </cofactor>
    <text evidence="18 19">Binds 1 potassium ion per subunit.</text>
</comment>
<evidence type="ECO:0000256" key="1">
    <source>
        <dbReference type="ARBA" id="ARBA00000013"/>
    </source>
</evidence>
<dbReference type="Gene3D" id="3.40.50.10260">
    <property type="entry name" value="YjeF N-terminal domain"/>
    <property type="match status" value="1"/>
</dbReference>
<dbReference type="GO" id="GO:0052856">
    <property type="term" value="F:NAD(P)HX epimerase activity"/>
    <property type="evidence" value="ECO:0007669"/>
    <property type="project" value="UniProtKB-UniRule"/>
</dbReference>
<keyword evidence="8 17" id="KW-0521">NADP</keyword>
<comment type="function">
    <text evidence="14 19">Bifunctional enzyme that catalyzes the epimerization of the S- and R-forms of NAD(P)HX and the dehydration of the S-form of NAD(P)HX at the expense of ADP, which is converted to AMP. This allows the repair of both epimers of NAD(P)HX, a damaged form of NAD(P)H that is a result of enzymatic or heat-dependent hydration.</text>
</comment>
<evidence type="ECO:0000256" key="18">
    <source>
        <dbReference type="HAMAP-Rule" id="MF_01966"/>
    </source>
</evidence>
<dbReference type="EC" id="5.1.99.6" evidence="19"/>
<dbReference type="PROSITE" id="PS51385">
    <property type="entry name" value="YJEF_N"/>
    <property type="match status" value="1"/>
</dbReference>
<dbReference type="AlphaFoldDB" id="A0A8J7YSF3"/>
<feature type="binding site" evidence="18">
    <location>
        <position position="153"/>
    </location>
    <ligand>
        <name>(6S)-NADPHX</name>
        <dbReference type="ChEBI" id="CHEBI:64076"/>
    </ligand>
</feature>
<dbReference type="GO" id="GO:0046496">
    <property type="term" value="P:nicotinamide nucleotide metabolic process"/>
    <property type="evidence" value="ECO:0007669"/>
    <property type="project" value="UniProtKB-UniRule"/>
</dbReference>
<dbReference type="InterPro" id="IPR004443">
    <property type="entry name" value="YjeF_N_dom"/>
</dbReference>
<feature type="binding site" evidence="17">
    <location>
        <position position="418"/>
    </location>
    <ligand>
        <name>(6S)-NADPHX</name>
        <dbReference type="ChEBI" id="CHEBI:64076"/>
    </ligand>
</feature>
<comment type="similarity">
    <text evidence="17">Belongs to the NnrD/CARKD family.</text>
</comment>
<evidence type="ECO:0000259" key="21">
    <source>
        <dbReference type="PROSITE" id="PS51385"/>
    </source>
</evidence>
<evidence type="ECO:0000256" key="7">
    <source>
        <dbReference type="ARBA" id="ARBA00022840"/>
    </source>
</evidence>
<evidence type="ECO:0000256" key="14">
    <source>
        <dbReference type="ARBA" id="ARBA00025153"/>
    </source>
</evidence>
<evidence type="ECO:0000256" key="16">
    <source>
        <dbReference type="ARBA" id="ARBA00049209"/>
    </source>
</evidence>
<dbReference type="GO" id="GO:0052855">
    <property type="term" value="F:ADP-dependent NAD(P)H-hydrate dehydratase activity"/>
    <property type="evidence" value="ECO:0007669"/>
    <property type="project" value="UniProtKB-UniRule"/>
</dbReference>
<dbReference type="EMBL" id="JAHEAC010000019">
    <property type="protein sequence ID" value="MBX8643754.1"/>
    <property type="molecule type" value="Genomic_DNA"/>
</dbReference>
<comment type="subunit">
    <text evidence="17">Homotetramer.</text>
</comment>
<comment type="catalytic activity">
    <reaction evidence="15 17 19">
        <text>(6S)-NADHX + ADP = AMP + phosphate + NADH + H(+)</text>
        <dbReference type="Rhea" id="RHEA:32223"/>
        <dbReference type="ChEBI" id="CHEBI:15378"/>
        <dbReference type="ChEBI" id="CHEBI:43474"/>
        <dbReference type="ChEBI" id="CHEBI:57945"/>
        <dbReference type="ChEBI" id="CHEBI:64074"/>
        <dbReference type="ChEBI" id="CHEBI:456215"/>
        <dbReference type="ChEBI" id="CHEBI:456216"/>
        <dbReference type="EC" id="4.2.1.136"/>
    </reaction>
</comment>
<dbReference type="GO" id="GO:0110051">
    <property type="term" value="P:metabolite repair"/>
    <property type="evidence" value="ECO:0007669"/>
    <property type="project" value="TreeGrafter"/>
</dbReference>
<keyword evidence="12 17" id="KW-0456">Lyase</keyword>
<feature type="binding site" evidence="17">
    <location>
        <position position="236"/>
    </location>
    <ligand>
        <name>(6S)-NADPHX</name>
        <dbReference type="ChEBI" id="CHEBI:64076"/>
    </ligand>
</feature>
<feature type="domain" description="YjeF N-terminal" evidence="21">
    <location>
        <begin position="7"/>
        <end position="200"/>
    </location>
</feature>
<dbReference type="NCBIfam" id="TIGR00196">
    <property type="entry name" value="yjeF_cterm"/>
    <property type="match status" value="1"/>
</dbReference>
<dbReference type="HAMAP" id="MF_01966">
    <property type="entry name" value="NADHX_epimerase"/>
    <property type="match status" value="1"/>
</dbReference>
<evidence type="ECO:0000313" key="22">
    <source>
        <dbReference type="EMBL" id="MBX8643754.1"/>
    </source>
</evidence>
<dbReference type="InterPro" id="IPR036652">
    <property type="entry name" value="YjeF_N_dom_sf"/>
</dbReference>
<dbReference type="InterPro" id="IPR000631">
    <property type="entry name" value="CARKD"/>
</dbReference>
<comment type="catalytic activity">
    <reaction evidence="1 18 19">
        <text>(6R)-NADHX = (6S)-NADHX</text>
        <dbReference type="Rhea" id="RHEA:32215"/>
        <dbReference type="ChEBI" id="CHEBI:64074"/>
        <dbReference type="ChEBI" id="CHEBI:64075"/>
        <dbReference type="EC" id="5.1.99.6"/>
    </reaction>
</comment>